<feature type="transmembrane region" description="Helical" evidence="1">
    <location>
        <begin position="61"/>
        <end position="78"/>
    </location>
</feature>
<organism evidence="2 3">
    <name type="scientific">Candidatus Collierbacteria bacterium RIFOXYD1_FULL_40_9</name>
    <dbReference type="NCBI Taxonomy" id="1817731"/>
    <lineage>
        <taxon>Bacteria</taxon>
        <taxon>Candidatus Collieribacteriota</taxon>
    </lineage>
</organism>
<evidence type="ECO:0000313" key="2">
    <source>
        <dbReference type="EMBL" id="OGD82934.1"/>
    </source>
</evidence>
<feature type="transmembrane region" description="Helical" evidence="1">
    <location>
        <begin position="37"/>
        <end position="54"/>
    </location>
</feature>
<dbReference type="EMBL" id="MFAQ01000035">
    <property type="protein sequence ID" value="OGD82934.1"/>
    <property type="molecule type" value="Genomic_DNA"/>
</dbReference>
<proteinExistence type="predicted"/>
<name>A0A1F5FTQ7_9BACT</name>
<reference evidence="2 3" key="1">
    <citation type="journal article" date="2016" name="Nat. Commun.">
        <title>Thousands of microbial genomes shed light on interconnected biogeochemical processes in an aquifer system.</title>
        <authorList>
            <person name="Anantharaman K."/>
            <person name="Brown C.T."/>
            <person name="Hug L.A."/>
            <person name="Sharon I."/>
            <person name="Castelle C.J."/>
            <person name="Probst A.J."/>
            <person name="Thomas B.C."/>
            <person name="Singh A."/>
            <person name="Wilkins M.J."/>
            <person name="Karaoz U."/>
            <person name="Brodie E.L."/>
            <person name="Williams K.H."/>
            <person name="Hubbard S.S."/>
            <person name="Banfield J.F."/>
        </authorList>
    </citation>
    <scope>NUCLEOTIDE SEQUENCE [LARGE SCALE GENOMIC DNA]</scope>
</reference>
<accession>A0A1F5FTQ7</accession>
<keyword evidence="1" id="KW-1133">Transmembrane helix</keyword>
<comment type="caution">
    <text evidence="2">The sequence shown here is derived from an EMBL/GenBank/DDBJ whole genome shotgun (WGS) entry which is preliminary data.</text>
</comment>
<protein>
    <submittedName>
        <fullName evidence="2">Uncharacterized protein</fullName>
    </submittedName>
</protein>
<gene>
    <name evidence="2" type="ORF">A2572_03625</name>
</gene>
<sequence length="110" mass="12156">MKIKSLIPFAIYLVVGGLTFATIKWFELFGNTNSVDIQVIIFYTIWFICGYTSATRPRDALTGVIPSVITIAIIVTSITQPTNWLYVVFSVIYGSIIGLFTGNIAKKLSV</sequence>
<dbReference type="Proteomes" id="UP000179237">
    <property type="component" value="Unassembled WGS sequence"/>
</dbReference>
<evidence type="ECO:0000313" key="3">
    <source>
        <dbReference type="Proteomes" id="UP000179237"/>
    </source>
</evidence>
<keyword evidence="1" id="KW-0472">Membrane</keyword>
<feature type="transmembrane region" description="Helical" evidence="1">
    <location>
        <begin position="84"/>
        <end position="105"/>
    </location>
</feature>
<evidence type="ECO:0000256" key="1">
    <source>
        <dbReference type="SAM" id="Phobius"/>
    </source>
</evidence>
<dbReference type="AlphaFoldDB" id="A0A1F5FTQ7"/>
<keyword evidence="1" id="KW-0812">Transmembrane</keyword>